<organism evidence="4 5">
    <name type="scientific">Platanthera guangdongensis</name>
    <dbReference type="NCBI Taxonomy" id="2320717"/>
    <lineage>
        <taxon>Eukaryota</taxon>
        <taxon>Viridiplantae</taxon>
        <taxon>Streptophyta</taxon>
        <taxon>Embryophyta</taxon>
        <taxon>Tracheophyta</taxon>
        <taxon>Spermatophyta</taxon>
        <taxon>Magnoliopsida</taxon>
        <taxon>Liliopsida</taxon>
        <taxon>Asparagales</taxon>
        <taxon>Orchidaceae</taxon>
        <taxon>Orchidoideae</taxon>
        <taxon>Orchideae</taxon>
        <taxon>Orchidinae</taxon>
        <taxon>Platanthera</taxon>
    </lineage>
</organism>
<evidence type="ECO:0000256" key="2">
    <source>
        <dbReference type="ARBA" id="ARBA00022737"/>
    </source>
</evidence>
<evidence type="ECO:0000313" key="4">
    <source>
        <dbReference type="EMBL" id="KAK8955458.1"/>
    </source>
</evidence>
<proteinExistence type="inferred from homology"/>
<name>A0ABR2LZ05_9ASPA</name>
<evidence type="ECO:0000256" key="1">
    <source>
        <dbReference type="ARBA" id="ARBA00007626"/>
    </source>
</evidence>
<dbReference type="Gene3D" id="1.25.40.10">
    <property type="entry name" value="Tetratricopeptide repeat domain"/>
    <property type="match status" value="1"/>
</dbReference>
<evidence type="ECO:0008006" key="6">
    <source>
        <dbReference type="Google" id="ProtNLM"/>
    </source>
</evidence>
<evidence type="ECO:0000256" key="3">
    <source>
        <dbReference type="PROSITE-ProRule" id="PRU00708"/>
    </source>
</evidence>
<reference evidence="4 5" key="1">
    <citation type="journal article" date="2022" name="Nat. Plants">
        <title>Genomes of leafy and leafless Platanthera orchids illuminate the evolution of mycoheterotrophy.</title>
        <authorList>
            <person name="Li M.H."/>
            <person name="Liu K.W."/>
            <person name="Li Z."/>
            <person name="Lu H.C."/>
            <person name="Ye Q.L."/>
            <person name="Zhang D."/>
            <person name="Wang J.Y."/>
            <person name="Li Y.F."/>
            <person name="Zhong Z.M."/>
            <person name="Liu X."/>
            <person name="Yu X."/>
            <person name="Liu D.K."/>
            <person name="Tu X.D."/>
            <person name="Liu B."/>
            <person name="Hao Y."/>
            <person name="Liao X.Y."/>
            <person name="Jiang Y.T."/>
            <person name="Sun W.H."/>
            <person name="Chen J."/>
            <person name="Chen Y.Q."/>
            <person name="Ai Y."/>
            <person name="Zhai J.W."/>
            <person name="Wu S.S."/>
            <person name="Zhou Z."/>
            <person name="Hsiao Y.Y."/>
            <person name="Wu W.L."/>
            <person name="Chen Y.Y."/>
            <person name="Lin Y.F."/>
            <person name="Hsu J.L."/>
            <person name="Li C.Y."/>
            <person name="Wang Z.W."/>
            <person name="Zhao X."/>
            <person name="Zhong W.Y."/>
            <person name="Ma X.K."/>
            <person name="Ma L."/>
            <person name="Huang J."/>
            <person name="Chen G.Z."/>
            <person name="Huang M.Z."/>
            <person name="Huang L."/>
            <person name="Peng D.H."/>
            <person name="Luo Y.B."/>
            <person name="Zou S.Q."/>
            <person name="Chen S.P."/>
            <person name="Lan S."/>
            <person name="Tsai W.C."/>
            <person name="Van de Peer Y."/>
            <person name="Liu Z.J."/>
        </authorList>
    </citation>
    <scope>NUCLEOTIDE SEQUENCE [LARGE SCALE GENOMIC DNA]</scope>
    <source>
        <strain evidence="4">Lor288</strain>
    </source>
</reference>
<keyword evidence="2" id="KW-0677">Repeat</keyword>
<comment type="caution">
    <text evidence="4">The sequence shown here is derived from an EMBL/GenBank/DDBJ whole genome shotgun (WGS) entry which is preliminary data.</text>
</comment>
<sequence length="106" mass="12150">MIDGHGKCGELEEATTLLEEMKINGYMPDLITYNALINCFCKFGMLHRAFGYLNEMGSSSLNPNIVTYSSFIDAFRREGMMQKAIFFWVKFYKREVAGPLSTIQEQ</sequence>
<protein>
    <recommendedName>
        <fullName evidence="6">Pentatricopeptide repeat-containing protein</fullName>
    </recommendedName>
</protein>
<keyword evidence="5" id="KW-1185">Reference proteome</keyword>
<comment type="similarity">
    <text evidence="1">Belongs to the PPR family. P subfamily.</text>
</comment>
<dbReference type="Pfam" id="PF01535">
    <property type="entry name" value="PPR"/>
    <property type="match status" value="1"/>
</dbReference>
<dbReference type="PROSITE" id="PS51375">
    <property type="entry name" value="PPR"/>
    <property type="match status" value="2"/>
</dbReference>
<dbReference type="NCBIfam" id="TIGR00756">
    <property type="entry name" value="PPR"/>
    <property type="match status" value="2"/>
</dbReference>
<dbReference type="PANTHER" id="PTHR47941">
    <property type="entry name" value="PENTATRICOPEPTIDE REPEAT-CONTAINING PROTEIN 3, MITOCHONDRIAL"/>
    <property type="match status" value="1"/>
</dbReference>
<feature type="repeat" description="PPR" evidence="3">
    <location>
        <begin position="29"/>
        <end position="63"/>
    </location>
</feature>
<dbReference type="Pfam" id="PF13041">
    <property type="entry name" value="PPR_2"/>
    <property type="match status" value="1"/>
</dbReference>
<dbReference type="EMBL" id="JBBWWR010000013">
    <property type="protein sequence ID" value="KAK8955458.1"/>
    <property type="molecule type" value="Genomic_DNA"/>
</dbReference>
<accession>A0ABR2LZ05</accession>
<gene>
    <name evidence="4" type="ORF">KSP40_PGU017068</name>
</gene>
<dbReference type="Proteomes" id="UP001412067">
    <property type="component" value="Unassembled WGS sequence"/>
</dbReference>
<dbReference type="InterPro" id="IPR002885">
    <property type="entry name" value="PPR_rpt"/>
</dbReference>
<evidence type="ECO:0000313" key="5">
    <source>
        <dbReference type="Proteomes" id="UP001412067"/>
    </source>
</evidence>
<dbReference type="InterPro" id="IPR011990">
    <property type="entry name" value="TPR-like_helical_dom_sf"/>
</dbReference>
<feature type="repeat" description="PPR" evidence="3">
    <location>
        <begin position="1"/>
        <end position="28"/>
    </location>
</feature>